<organism evidence="1 2">
    <name type="scientific">Dreissena polymorpha</name>
    <name type="common">Zebra mussel</name>
    <name type="synonym">Mytilus polymorpha</name>
    <dbReference type="NCBI Taxonomy" id="45954"/>
    <lineage>
        <taxon>Eukaryota</taxon>
        <taxon>Metazoa</taxon>
        <taxon>Spiralia</taxon>
        <taxon>Lophotrochozoa</taxon>
        <taxon>Mollusca</taxon>
        <taxon>Bivalvia</taxon>
        <taxon>Autobranchia</taxon>
        <taxon>Heteroconchia</taxon>
        <taxon>Euheterodonta</taxon>
        <taxon>Imparidentia</taxon>
        <taxon>Neoheterodontei</taxon>
        <taxon>Myida</taxon>
        <taxon>Dreissenoidea</taxon>
        <taxon>Dreissenidae</taxon>
        <taxon>Dreissena</taxon>
    </lineage>
</organism>
<comment type="caution">
    <text evidence="1">The sequence shown here is derived from an EMBL/GenBank/DDBJ whole genome shotgun (WGS) entry which is preliminary data.</text>
</comment>
<reference evidence="1" key="1">
    <citation type="journal article" date="2019" name="bioRxiv">
        <title>The Genome of the Zebra Mussel, Dreissena polymorpha: A Resource for Invasive Species Research.</title>
        <authorList>
            <person name="McCartney M.A."/>
            <person name="Auch B."/>
            <person name="Kono T."/>
            <person name="Mallez S."/>
            <person name="Zhang Y."/>
            <person name="Obille A."/>
            <person name="Becker A."/>
            <person name="Abrahante J.E."/>
            <person name="Garbe J."/>
            <person name="Badalamenti J.P."/>
            <person name="Herman A."/>
            <person name="Mangelson H."/>
            <person name="Liachko I."/>
            <person name="Sullivan S."/>
            <person name="Sone E.D."/>
            <person name="Koren S."/>
            <person name="Silverstein K.A.T."/>
            <person name="Beckman K.B."/>
            <person name="Gohl D.M."/>
        </authorList>
    </citation>
    <scope>NUCLEOTIDE SEQUENCE</scope>
    <source>
        <strain evidence="1">Duluth1</strain>
        <tissue evidence="1">Whole animal</tissue>
    </source>
</reference>
<sequence>MHHAYIDYIWETFRQRQRTACGVDPASDYPHAKYSEEHAAEHGMYGISSFKNKEGMADFWIKNWYNYTDTPTCANNCSDSPDLYCDKDINLCASQSRVSFGDDGIGTIAPLKAVPQPQVIAAREMTSTPGDATSTVDVDDHIREGV</sequence>
<dbReference type="AlphaFoldDB" id="A0A9D4IH34"/>
<protein>
    <submittedName>
        <fullName evidence="1">Uncharacterized protein</fullName>
    </submittedName>
</protein>
<keyword evidence="2" id="KW-1185">Reference proteome</keyword>
<accession>A0A9D4IH34</accession>
<proteinExistence type="predicted"/>
<reference evidence="1" key="2">
    <citation type="submission" date="2020-11" db="EMBL/GenBank/DDBJ databases">
        <authorList>
            <person name="McCartney M.A."/>
            <person name="Auch B."/>
            <person name="Kono T."/>
            <person name="Mallez S."/>
            <person name="Becker A."/>
            <person name="Gohl D.M."/>
            <person name="Silverstein K.A.T."/>
            <person name="Koren S."/>
            <person name="Bechman K.B."/>
            <person name="Herman A."/>
            <person name="Abrahante J.E."/>
            <person name="Garbe J."/>
        </authorList>
    </citation>
    <scope>NUCLEOTIDE SEQUENCE</scope>
    <source>
        <strain evidence="1">Duluth1</strain>
        <tissue evidence="1">Whole animal</tissue>
    </source>
</reference>
<evidence type="ECO:0000313" key="2">
    <source>
        <dbReference type="Proteomes" id="UP000828390"/>
    </source>
</evidence>
<gene>
    <name evidence="1" type="ORF">DPMN_176636</name>
</gene>
<dbReference type="Proteomes" id="UP000828390">
    <property type="component" value="Unassembled WGS sequence"/>
</dbReference>
<name>A0A9D4IH34_DREPO</name>
<evidence type="ECO:0000313" key="1">
    <source>
        <dbReference type="EMBL" id="KAH3775236.1"/>
    </source>
</evidence>
<dbReference type="EMBL" id="JAIWYP010000009">
    <property type="protein sequence ID" value="KAH3775236.1"/>
    <property type="molecule type" value="Genomic_DNA"/>
</dbReference>